<reference evidence="1 2" key="1">
    <citation type="journal article" date="2015" name="Genome Announc.">
        <title>Expanding the biotechnology potential of lactobacilli through comparative genomics of 213 strains and associated genera.</title>
        <authorList>
            <person name="Sun Z."/>
            <person name="Harris H.M."/>
            <person name="McCann A."/>
            <person name="Guo C."/>
            <person name="Argimon S."/>
            <person name="Zhang W."/>
            <person name="Yang X."/>
            <person name="Jeffery I.B."/>
            <person name="Cooney J.C."/>
            <person name="Kagawa T.F."/>
            <person name="Liu W."/>
            <person name="Song Y."/>
            <person name="Salvetti E."/>
            <person name="Wrobel A."/>
            <person name="Rasinkangas P."/>
            <person name="Parkhill J."/>
            <person name="Rea M.C."/>
            <person name="O'Sullivan O."/>
            <person name="Ritari J."/>
            <person name="Douillard F.P."/>
            <person name="Paul Ross R."/>
            <person name="Yang R."/>
            <person name="Briner A.E."/>
            <person name="Felis G.E."/>
            <person name="de Vos W.M."/>
            <person name="Barrangou R."/>
            <person name="Klaenhammer T.R."/>
            <person name="Caufield P.W."/>
            <person name="Cui Y."/>
            <person name="Zhang H."/>
            <person name="O'Toole P.W."/>
        </authorList>
    </citation>
    <scope>NUCLEOTIDE SEQUENCE [LARGE SCALE GENOMIC DNA]</scope>
    <source>
        <strain evidence="1 2">DSM 14421</strain>
    </source>
</reference>
<dbReference type="EMBL" id="AZEY01000098">
    <property type="protein sequence ID" value="KRL64148.1"/>
    <property type="molecule type" value="Genomic_DNA"/>
</dbReference>
<dbReference type="AlphaFoldDB" id="A0A0R1S9J2"/>
<sequence>MDLKAEMIEMKKTFLIALTLGGLTSCLGFIANQQPADAAAWQVIKTRDYTHSRSALSTPYYVNKKGNVYMWNLHHTKRLHNLKNYPRTSFWLEKSVELRQGTKRKIFYRVSSIGNVNGYIYRGYLTKGWNPARSLNNSAELEQQLINQLPGLESDQQLQSLANAYGENITGDDFDEYSNMLDRVLGPQHKLVIFDDQSVNPLLQSPQNYGPYVKTAITNALQTKLGKSINDLQNWRMGIYAYPYSSSYYGSGALILMPPKN</sequence>
<name>A0A0R1S9J2_9LACO</name>
<dbReference type="PATRIC" id="fig|1423739.3.peg.1485"/>
<evidence type="ECO:0008006" key="3">
    <source>
        <dbReference type="Google" id="ProtNLM"/>
    </source>
</evidence>
<comment type="caution">
    <text evidence="1">The sequence shown here is derived from an EMBL/GenBank/DDBJ whole genome shotgun (WGS) entry which is preliminary data.</text>
</comment>
<accession>A0A0R1S9J2</accession>
<gene>
    <name evidence="1" type="ORF">FC85_GL001421</name>
</gene>
<evidence type="ECO:0000313" key="1">
    <source>
        <dbReference type="EMBL" id="KRL64148.1"/>
    </source>
</evidence>
<protein>
    <recommendedName>
        <fullName evidence="3">D-alanyl-D-alanine carboxypeptidase</fullName>
    </recommendedName>
</protein>
<dbReference type="PROSITE" id="PS51257">
    <property type="entry name" value="PROKAR_LIPOPROTEIN"/>
    <property type="match status" value="1"/>
</dbReference>
<dbReference type="Proteomes" id="UP000052013">
    <property type="component" value="Unassembled WGS sequence"/>
</dbReference>
<proteinExistence type="predicted"/>
<organism evidence="1 2">
    <name type="scientific">Lentilactobacillus diolivorans DSM 14421</name>
    <dbReference type="NCBI Taxonomy" id="1423739"/>
    <lineage>
        <taxon>Bacteria</taxon>
        <taxon>Bacillati</taxon>
        <taxon>Bacillota</taxon>
        <taxon>Bacilli</taxon>
        <taxon>Lactobacillales</taxon>
        <taxon>Lactobacillaceae</taxon>
        <taxon>Lentilactobacillus</taxon>
    </lineage>
</organism>
<evidence type="ECO:0000313" key="2">
    <source>
        <dbReference type="Proteomes" id="UP000052013"/>
    </source>
</evidence>